<feature type="domain" description="Alcohol dehydrogenase-like C-terminal" evidence="1">
    <location>
        <begin position="269"/>
        <end position="385"/>
    </location>
</feature>
<dbReference type="EMBL" id="WJIE01000021">
    <property type="protein sequence ID" value="MRG97804.1"/>
    <property type="molecule type" value="Genomic_DNA"/>
</dbReference>
<dbReference type="PANTHER" id="PTHR45033">
    <property type="match status" value="1"/>
</dbReference>
<name>A0A6N7Q686_9BACT</name>
<protein>
    <submittedName>
        <fullName evidence="2">Zinc-binding dehydrogenase</fullName>
    </submittedName>
</protein>
<dbReference type="Proteomes" id="UP000440224">
    <property type="component" value="Unassembled WGS sequence"/>
</dbReference>
<reference evidence="2 3" key="1">
    <citation type="submission" date="2019-10" db="EMBL/GenBank/DDBJ databases">
        <title>A soil myxobacterium in the family Polyangiaceae.</title>
        <authorList>
            <person name="Li Y."/>
            <person name="Wang J."/>
        </authorList>
    </citation>
    <scope>NUCLEOTIDE SEQUENCE [LARGE SCALE GENOMIC DNA]</scope>
    <source>
        <strain evidence="2 3">DSM 14734</strain>
    </source>
</reference>
<dbReference type="InterPro" id="IPR013149">
    <property type="entry name" value="ADH-like_C"/>
</dbReference>
<gene>
    <name evidence="2" type="ORF">GF068_38675</name>
</gene>
<organism evidence="2 3">
    <name type="scientific">Polyangium spumosum</name>
    <dbReference type="NCBI Taxonomy" id="889282"/>
    <lineage>
        <taxon>Bacteria</taxon>
        <taxon>Pseudomonadati</taxon>
        <taxon>Myxococcota</taxon>
        <taxon>Polyangia</taxon>
        <taxon>Polyangiales</taxon>
        <taxon>Polyangiaceae</taxon>
        <taxon>Polyangium</taxon>
    </lineage>
</organism>
<dbReference type="Pfam" id="PF00107">
    <property type="entry name" value="ADH_zinc_N"/>
    <property type="match status" value="1"/>
</dbReference>
<dbReference type="InterPro" id="IPR052711">
    <property type="entry name" value="Zinc_ADH-like"/>
</dbReference>
<dbReference type="Gene3D" id="3.90.180.10">
    <property type="entry name" value="Medium-chain alcohol dehydrogenases, catalytic domain"/>
    <property type="match status" value="1"/>
</dbReference>
<evidence type="ECO:0000259" key="1">
    <source>
        <dbReference type="Pfam" id="PF00107"/>
    </source>
</evidence>
<dbReference type="OrthoDB" id="3980085at2"/>
<sequence>MNVSRTSTVPGGSPRAASTRPLNHASISCLVIFNPANIERACCTKCPRRATRNIGSGREAPVVSACAAARFSDKREVMQVISTEAWVLHRGESAGVPGKLVRETFTFDDIGPDEVLARPLRGCWEGNMDHSIRRSPIDICELRGESKVVIGNAGVVEILRTGSAVDTVREGDVCIVFCAGKTDEHGYPETIFGYDAKGTIGCLAKTTKLHQRQVVPVPAGSRFSLEQWAAFSLRYITAWANWNVAWGCFRAQLPEVPAEDVFVCGWGGGVALAELELAKLAGCRVAMITSQKSRLAQLAEIGIDGIDRGAFGEKTFEEDFLAALRERTGGRGVSIFIDNIGANYRSTLKALAREGVLCTTGWKRVMTYPTVRSMECIARHIHVFTHYARYVEGLAAVAFAEARGWMAPREGRTYAWDEIPQLADDYAAGIIESYFPIYAVNPPTTKS</sequence>
<keyword evidence="3" id="KW-1185">Reference proteome</keyword>
<dbReference type="InterPro" id="IPR036291">
    <property type="entry name" value="NAD(P)-bd_dom_sf"/>
</dbReference>
<dbReference type="InterPro" id="IPR011032">
    <property type="entry name" value="GroES-like_sf"/>
</dbReference>
<accession>A0A6N7Q686</accession>
<dbReference type="SUPFAM" id="SSF50129">
    <property type="entry name" value="GroES-like"/>
    <property type="match status" value="1"/>
</dbReference>
<evidence type="ECO:0000313" key="3">
    <source>
        <dbReference type="Proteomes" id="UP000440224"/>
    </source>
</evidence>
<dbReference type="PANTHER" id="PTHR45033:SF3">
    <property type="entry name" value="DEHYDROGENASE, PUTATIVE (AFU_ORTHOLOGUE AFUA_2G13270)-RELATED"/>
    <property type="match status" value="1"/>
</dbReference>
<comment type="caution">
    <text evidence="2">The sequence shown here is derived from an EMBL/GenBank/DDBJ whole genome shotgun (WGS) entry which is preliminary data.</text>
</comment>
<evidence type="ECO:0000313" key="2">
    <source>
        <dbReference type="EMBL" id="MRG97804.1"/>
    </source>
</evidence>
<dbReference type="SUPFAM" id="SSF51735">
    <property type="entry name" value="NAD(P)-binding Rossmann-fold domains"/>
    <property type="match status" value="1"/>
</dbReference>
<proteinExistence type="predicted"/>
<dbReference type="AlphaFoldDB" id="A0A6N7Q686"/>